<keyword evidence="2" id="KW-1133">Transmembrane helix</keyword>
<dbReference type="PANTHER" id="PTHR43390">
    <property type="entry name" value="SIGNAL PEPTIDASE I"/>
    <property type="match status" value="1"/>
</dbReference>
<dbReference type="InterPro" id="IPR036286">
    <property type="entry name" value="LexA/Signal_pep-like_sf"/>
</dbReference>
<dbReference type="RefSeq" id="WP_088336776.1">
    <property type="nucleotide sequence ID" value="NZ_CP021934.1"/>
</dbReference>
<dbReference type="GO" id="GO:0009003">
    <property type="term" value="F:signal peptidase activity"/>
    <property type="evidence" value="ECO:0007669"/>
    <property type="project" value="UniProtKB-EC"/>
</dbReference>
<dbReference type="Proteomes" id="UP000221504">
    <property type="component" value="Unassembled WGS sequence"/>
</dbReference>
<comment type="similarity">
    <text evidence="1 2">Belongs to the peptidase S26 family.</text>
</comment>
<keyword evidence="6" id="KW-1185">Reference proteome</keyword>
<dbReference type="NCBIfam" id="TIGR02227">
    <property type="entry name" value="sigpep_I_bact"/>
    <property type="match status" value="1"/>
</dbReference>
<comment type="subcellular location">
    <subcellularLocation>
        <location evidence="2">Membrane</location>
        <topology evidence="2">Single-pass type II membrane protein</topology>
    </subcellularLocation>
</comment>
<gene>
    <name evidence="4" type="primary">lepB</name>
    <name evidence="4" type="ORF">CBG50_02120</name>
    <name evidence="5" type="ORF">CBG52_02050</name>
</gene>
<accession>A0A1Z3CF23</accession>
<dbReference type="EC" id="3.4.21.89" evidence="2"/>
<evidence type="ECO:0000256" key="1">
    <source>
        <dbReference type="ARBA" id="ARBA00009370"/>
    </source>
</evidence>
<dbReference type="EMBL" id="NIRM01000001">
    <property type="protein sequence ID" value="PHI10008.1"/>
    <property type="molecule type" value="Genomic_DNA"/>
</dbReference>
<protein>
    <recommendedName>
        <fullName evidence="2">Signal peptidase I</fullName>
        <ecNumber evidence="2">3.4.21.89</ecNumber>
    </recommendedName>
</protein>
<dbReference type="EMBL" id="CP021934">
    <property type="protein sequence ID" value="ASC02209.1"/>
    <property type="molecule type" value="Genomic_DNA"/>
</dbReference>
<comment type="catalytic activity">
    <reaction evidence="2">
        <text>Cleavage of hydrophobic, N-terminal signal or leader sequences from secreted and periplasmic proteins.</text>
        <dbReference type="EC" id="3.4.21.89"/>
    </reaction>
</comment>
<keyword evidence="2" id="KW-0812">Transmembrane</keyword>
<dbReference type="PANTHER" id="PTHR43390:SF1">
    <property type="entry name" value="CHLOROPLAST PROCESSING PEPTIDASE"/>
    <property type="match status" value="1"/>
</dbReference>
<dbReference type="Gene3D" id="2.10.109.10">
    <property type="entry name" value="Umud Fragment, subunit A"/>
    <property type="match status" value="1"/>
</dbReference>
<dbReference type="Proteomes" id="UP000196759">
    <property type="component" value="Chromosome"/>
</dbReference>
<keyword evidence="2" id="KW-0645">Protease</keyword>
<name>A0A1Z3CF23_FUSNP</name>
<proteinExistence type="inferred from homology"/>
<organism evidence="4 6">
    <name type="scientific">Fusobacterium nucleatum subsp. polymorphum</name>
    <name type="common">Fusobacterium polymorphum</name>
    <dbReference type="NCBI Taxonomy" id="76857"/>
    <lineage>
        <taxon>Bacteria</taxon>
        <taxon>Fusobacteriati</taxon>
        <taxon>Fusobacteriota</taxon>
        <taxon>Fusobacteriia</taxon>
        <taxon>Fusobacteriales</taxon>
        <taxon>Fusobacteriaceae</taxon>
        <taxon>Fusobacterium</taxon>
    </lineage>
</organism>
<dbReference type="InterPro" id="IPR000223">
    <property type="entry name" value="Pept_S26A_signal_pept_1"/>
</dbReference>
<feature type="domain" description="Peptidase S26" evidence="3">
    <location>
        <begin position="12"/>
        <end position="161"/>
    </location>
</feature>
<dbReference type="Pfam" id="PF10502">
    <property type="entry name" value="Peptidase_S26"/>
    <property type="match status" value="1"/>
</dbReference>
<dbReference type="InterPro" id="IPR019533">
    <property type="entry name" value="Peptidase_S26"/>
</dbReference>
<evidence type="ECO:0000313" key="4">
    <source>
        <dbReference type="EMBL" id="ASC02209.1"/>
    </source>
</evidence>
<reference evidence="4 6" key="1">
    <citation type="submission" date="2017-06" db="EMBL/GenBank/DDBJ databases">
        <title>Draft genome sequence of Fusobacterium nucleatum subsp. polymorphum KCOM 1260 (=ChDC F218).</title>
        <authorList>
            <person name="Kook J.-K."/>
            <person name="Park S.-N."/>
            <person name="Lim Y.K."/>
            <person name="Roh H."/>
        </authorList>
    </citation>
    <scope>NUCLEOTIDE SEQUENCE [LARGE SCALE GENOMIC DNA]</scope>
    <source>
        <strain evidence="4">KCOM 1260</strain>
        <strain evidence="6">KCOM 1260 (ChDC F218)</strain>
    </source>
</reference>
<dbReference type="GO" id="GO:0016020">
    <property type="term" value="C:membrane"/>
    <property type="evidence" value="ECO:0007669"/>
    <property type="project" value="UniProtKB-SubCell"/>
</dbReference>
<reference evidence="5 7" key="2">
    <citation type="submission" date="2017-06" db="EMBL/GenBank/DDBJ databases">
        <title>Draft genome sequence of Fusobacterium nucleatum subsp. polymorphum KCOM 1267 (=ChDC F290).</title>
        <authorList>
            <person name="Kook J.-K."/>
            <person name="Park S.-N."/>
            <person name="Lim Y.K."/>
            <person name="Roh H."/>
        </authorList>
    </citation>
    <scope>NUCLEOTIDE SEQUENCE [LARGE SCALE GENOMIC DNA]</scope>
    <source>
        <strain evidence="5">KCOM 1267</strain>
        <strain evidence="7">KCOM 1267(ChDC F290)</strain>
    </source>
</reference>
<dbReference type="GO" id="GO:0006465">
    <property type="term" value="P:signal peptide processing"/>
    <property type="evidence" value="ECO:0007669"/>
    <property type="project" value="InterPro"/>
</dbReference>
<keyword evidence="2" id="KW-0472">Membrane</keyword>
<dbReference type="SUPFAM" id="SSF51306">
    <property type="entry name" value="LexA/Signal peptidase"/>
    <property type="match status" value="1"/>
</dbReference>
<dbReference type="GO" id="GO:0004252">
    <property type="term" value="F:serine-type endopeptidase activity"/>
    <property type="evidence" value="ECO:0007669"/>
    <property type="project" value="InterPro"/>
</dbReference>
<evidence type="ECO:0000313" key="6">
    <source>
        <dbReference type="Proteomes" id="UP000196759"/>
    </source>
</evidence>
<evidence type="ECO:0000313" key="5">
    <source>
        <dbReference type="EMBL" id="PHI10008.1"/>
    </source>
</evidence>
<dbReference type="AlphaFoldDB" id="A0A1Z3CF23"/>
<keyword evidence="2" id="KW-0378">Hydrolase</keyword>
<evidence type="ECO:0000313" key="7">
    <source>
        <dbReference type="Proteomes" id="UP000221504"/>
    </source>
</evidence>
<sequence length="172" mass="20405">MNIKKKLITSKFSTIIFILLITIGILKFFNQDVKIFFNITSSIRPGLYIMREYNKKLPLKKGTFIIFSVPEKAVKNRKYYQDFIKEIVGVYGDSIEVIDNKIYINREFKGDIFEKDSYGNSIRTLKEGKQEIKENEYFVMGENPKSYDSRYWGAIKQQDILYFGTFYIPFSW</sequence>
<feature type="transmembrane region" description="Helical" evidence="2">
    <location>
        <begin position="12"/>
        <end position="29"/>
    </location>
</feature>
<evidence type="ECO:0000259" key="3">
    <source>
        <dbReference type="Pfam" id="PF10502"/>
    </source>
</evidence>
<evidence type="ECO:0000256" key="2">
    <source>
        <dbReference type="RuleBase" id="RU362042"/>
    </source>
</evidence>